<name>A0ABQ8P9X9_9CRYT</name>
<evidence type="ECO:0000313" key="4">
    <source>
        <dbReference type="EMBL" id="KAJ1610545.1"/>
    </source>
</evidence>
<dbReference type="InterPro" id="IPR016123">
    <property type="entry name" value="Mog1/PsbP_a/b/a-sand"/>
</dbReference>
<evidence type="ECO:0000256" key="3">
    <source>
        <dbReference type="ARBA" id="ARBA00022927"/>
    </source>
</evidence>
<dbReference type="Proteomes" id="UP001071777">
    <property type="component" value="Unassembled WGS sequence"/>
</dbReference>
<dbReference type="Gene3D" id="3.40.1000.10">
    <property type="entry name" value="Mog1/PsbP, alpha/beta/alpha sandwich"/>
    <property type="match status" value="1"/>
</dbReference>
<evidence type="ECO:0000256" key="2">
    <source>
        <dbReference type="ARBA" id="ARBA00022448"/>
    </source>
</evidence>
<reference evidence="4" key="1">
    <citation type="submission" date="2022-10" db="EMBL/GenBank/DDBJ databases">
        <title>Adaptive evolution leads to modifications in subtelomeric GC content in a zoonotic Cryptosporidium species.</title>
        <authorList>
            <person name="Li J."/>
            <person name="Feng Y."/>
            <person name="Xiao L."/>
        </authorList>
    </citation>
    <scope>NUCLEOTIDE SEQUENCE</scope>
    <source>
        <strain evidence="4">25894</strain>
    </source>
</reference>
<proteinExistence type="inferred from homology"/>
<sequence length="188" mass="21431">MKYENKKLYGGAITLNIPEGFDNISSVRDVPDHQEVFVDSFSECSIIVEILEVTDVDGYEGNIAEYYFNDISEFNCSLDTKITCSEPLFSYSSDFEISKCVGTQVLDKRYQEGIQREELYLHLVVIRLKSTNADIVISFNCPSKFETNLQSSSMDNDLNSREISRSQVDQIMSEVLKSFAIIDYSLFV</sequence>
<dbReference type="PANTHER" id="PTHR15837:SF0">
    <property type="entry name" value="RAN GUANINE NUCLEOTIDE RELEASE FACTOR"/>
    <property type="match status" value="1"/>
</dbReference>
<dbReference type="EMBL" id="JAPCXB010000069">
    <property type="protein sequence ID" value="KAJ1610545.1"/>
    <property type="molecule type" value="Genomic_DNA"/>
</dbReference>
<dbReference type="PANTHER" id="PTHR15837">
    <property type="entry name" value="RAN GUANINE NUCLEOTIDE RELEASE FACTOR"/>
    <property type="match status" value="1"/>
</dbReference>
<keyword evidence="2" id="KW-0813">Transport</keyword>
<gene>
    <name evidence="4" type="ORF">OJ252_1862</name>
</gene>
<evidence type="ECO:0000256" key="1">
    <source>
        <dbReference type="ARBA" id="ARBA00010307"/>
    </source>
</evidence>
<comment type="similarity">
    <text evidence="1">Belongs to the MOG1 family.</text>
</comment>
<protein>
    <submittedName>
        <fullName evidence="4">RAN guanine nucleotide release factor</fullName>
    </submittedName>
</protein>
<dbReference type="Pfam" id="PF04603">
    <property type="entry name" value="Mog1"/>
    <property type="match status" value="1"/>
</dbReference>
<comment type="caution">
    <text evidence="4">The sequence shown here is derived from an EMBL/GenBank/DDBJ whole genome shotgun (WGS) entry which is preliminary data.</text>
</comment>
<evidence type="ECO:0000313" key="5">
    <source>
        <dbReference type="Proteomes" id="UP001071777"/>
    </source>
</evidence>
<dbReference type="SUPFAM" id="SSF55724">
    <property type="entry name" value="Mog1p/PsbP-like"/>
    <property type="match status" value="1"/>
</dbReference>
<keyword evidence="3" id="KW-0653">Protein transport</keyword>
<dbReference type="InterPro" id="IPR007681">
    <property type="entry name" value="Mog1"/>
</dbReference>
<accession>A0ABQ8P9X9</accession>
<keyword evidence="5" id="KW-1185">Reference proteome</keyword>
<organism evidence="4 5">
    <name type="scientific">Cryptosporidium canis</name>
    <dbReference type="NCBI Taxonomy" id="195482"/>
    <lineage>
        <taxon>Eukaryota</taxon>
        <taxon>Sar</taxon>
        <taxon>Alveolata</taxon>
        <taxon>Apicomplexa</taxon>
        <taxon>Conoidasida</taxon>
        <taxon>Coccidia</taxon>
        <taxon>Eucoccidiorida</taxon>
        <taxon>Eimeriorina</taxon>
        <taxon>Cryptosporidiidae</taxon>
        <taxon>Cryptosporidium</taxon>
    </lineage>
</organism>